<dbReference type="InterPro" id="IPR035952">
    <property type="entry name" value="Rhomboid-like_sf"/>
</dbReference>
<evidence type="ECO:0000256" key="7">
    <source>
        <dbReference type="SAM" id="Phobius"/>
    </source>
</evidence>
<comment type="subcellular location">
    <subcellularLocation>
        <location evidence="1">Membrane</location>
        <topology evidence="1">Multi-pass membrane protein</topology>
    </subcellularLocation>
</comment>
<keyword evidence="4" id="KW-0378">Hydrolase</keyword>
<feature type="domain" description="Peptidase S54 rhomboid" evidence="8">
    <location>
        <begin position="145"/>
        <end position="292"/>
    </location>
</feature>
<evidence type="ECO:0000313" key="9">
    <source>
        <dbReference type="EMBL" id="VAX05810.1"/>
    </source>
</evidence>
<evidence type="ECO:0000256" key="4">
    <source>
        <dbReference type="ARBA" id="ARBA00022801"/>
    </source>
</evidence>
<feature type="transmembrane region" description="Helical" evidence="7">
    <location>
        <begin position="12"/>
        <end position="32"/>
    </location>
</feature>
<proteinExistence type="inferred from homology"/>
<keyword evidence="6 7" id="KW-0472">Membrane</keyword>
<keyword evidence="3 7" id="KW-0812">Transmembrane</keyword>
<dbReference type="EMBL" id="UOFY01000004">
    <property type="protein sequence ID" value="VAX05810.1"/>
    <property type="molecule type" value="Genomic_DNA"/>
</dbReference>
<gene>
    <name evidence="9" type="ORF">MNBD_GAMMA25-600</name>
</gene>
<dbReference type="SUPFAM" id="SSF144091">
    <property type="entry name" value="Rhomboid-like"/>
    <property type="match status" value="1"/>
</dbReference>
<keyword evidence="5 7" id="KW-1133">Transmembrane helix</keyword>
<dbReference type="InterPro" id="IPR022764">
    <property type="entry name" value="Peptidase_S54_rhomboid_dom"/>
</dbReference>
<protein>
    <recommendedName>
        <fullName evidence="8">Peptidase S54 rhomboid domain-containing protein</fullName>
    </recommendedName>
</protein>
<dbReference type="Gene3D" id="1.20.1540.10">
    <property type="entry name" value="Rhomboid-like"/>
    <property type="match status" value="1"/>
</dbReference>
<accession>A0A3B1B6C3</accession>
<dbReference type="AlphaFoldDB" id="A0A3B1B6C3"/>
<comment type="similarity">
    <text evidence="2">Belongs to the peptidase S54 family.</text>
</comment>
<dbReference type="Pfam" id="PF01694">
    <property type="entry name" value="Rhomboid"/>
    <property type="match status" value="1"/>
</dbReference>
<feature type="transmembrane region" description="Helical" evidence="7">
    <location>
        <begin position="167"/>
        <end position="190"/>
    </location>
</feature>
<dbReference type="SUPFAM" id="SSF48452">
    <property type="entry name" value="TPR-like"/>
    <property type="match status" value="1"/>
</dbReference>
<dbReference type="PANTHER" id="PTHR43731:SF14">
    <property type="entry name" value="PRESENILIN-ASSOCIATED RHOMBOID-LIKE PROTEIN, MITOCHONDRIAL"/>
    <property type="match status" value="1"/>
</dbReference>
<evidence type="ECO:0000256" key="1">
    <source>
        <dbReference type="ARBA" id="ARBA00004141"/>
    </source>
</evidence>
<dbReference type="GO" id="GO:0004252">
    <property type="term" value="F:serine-type endopeptidase activity"/>
    <property type="evidence" value="ECO:0007669"/>
    <property type="project" value="InterPro"/>
</dbReference>
<organism evidence="9">
    <name type="scientific">hydrothermal vent metagenome</name>
    <dbReference type="NCBI Taxonomy" id="652676"/>
    <lineage>
        <taxon>unclassified sequences</taxon>
        <taxon>metagenomes</taxon>
        <taxon>ecological metagenomes</taxon>
    </lineage>
</organism>
<dbReference type="Gene3D" id="1.25.40.10">
    <property type="entry name" value="Tetratricopeptide repeat domain"/>
    <property type="match status" value="1"/>
</dbReference>
<feature type="transmembrane region" description="Helical" evidence="7">
    <location>
        <begin position="273"/>
        <end position="292"/>
    </location>
</feature>
<name>A0A3B1B6C3_9ZZZZ</name>
<feature type="transmembrane region" description="Helical" evidence="7">
    <location>
        <begin position="210"/>
        <end position="228"/>
    </location>
</feature>
<evidence type="ECO:0000259" key="8">
    <source>
        <dbReference type="Pfam" id="PF01694"/>
    </source>
</evidence>
<evidence type="ECO:0000256" key="3">
    <source>
        <dbReference type="ARBA" id="ARBA00022692"/>
    </source>
</evidence>
<evidence type="ECO:0000256" key="2">
    <source>
        <dbReference type="ARBA" id="ARBA00009045"/>
    </source>
</evidence>
<dbReference type="InterPro" id="IPR011990">
    <property type="entry name" value="TPR-like_helical_dom_sf"/>
</dbReference>
<dbReference type="InterPro" id="IPR050925">
    <property type="entry name" value="Rhomboid_protease_S54"/>
</dbReference>
<reference evidence="9" key="1">
    <citation type="submission" date="2018-06" db="EMBL/GenBank/DDBJ databases">
        <authorList>
            <person name="Zhirakovskaya E."/>
        </authorList>
    </citation>
    <scope>NUCLEOTIDE SEQUENCE</scope>
</reference>
<feature type="transmembrane region" description="Helical" evidence="7">
    <location>
        <begin position="240"/>
        <end position="261"/>
    </location>
</feature>
<evidence type="ECO:0000256" key="5">
    <source>
        <dbReference type="ARBA" id="ARBA00022989"/>
    </source>
</evidence>
<dbReference type="GO" id="GO:0016020">
    <property type="term" value="C:membrane"/>
    <property type="evidence" value="ECO:0007669"/>
    <property type="project" value="UniProtKB-SubCell"/>
</dbReference>
<dbReference type="PANTHER" id="PTHR43731">
    <property type="entry name" value="RHOMBOID PROTEASE"/>
    <property type="match status" value="1"/>
</dbReference>
<evidence type="ECO:0000256" key="6">
    <source>
        <dbReference type="ARBA" id="ARBA00023136"/>
    </source>
</evidence>
<sequence>MFIPLDRKPDWHSPPLVTLLLISINILIFAFFQGQDQVREDDAFRYYYSSGLAELEIPRYIQYLNKTNARHLSVGPIAELNANEQKTFYQHQLRNGHYQTALASAQIITPEDADYAHWQGLRRGFDKRLQNIFGYRYALKPYLHQPLNIFSSLFLHADASHLLGNMVFLLLFGFILELSLGGGLLLLVFISCGVSANLISIAITPNSGQWIIGASGAITGLAGLYAVLYGMRKIRFFYSLIFYFDYVRAPAIIMLPVWLLYELAYNLIAPNSISTITHIGGLLAGVIIGLIIKYNPLNIHPYEEEKLVAQNFEAKYQDAMVALSTSNLDKAANILGQLLTQQPDDSRLLLKLFHIAKARMDQDSAQQYLQGLLMLTENNTPLIRDQQRCFLEYSELTQEQHSLPASLLASTAIRFCHSGFIESSEKILSALIREQPGEEKIPMLLLLLSTRHHKTGNIEKSAHYKQLLIQNFSNSPEAQTIQQTLPMI</sequence>